<dbReference type="InterPro" id="IPR028005">
    <property type="entry name" value="AcTrfase_ESCO_Znf_dom"/>
</dbReference>
<dbReference type="GO" id="GO:0061733">
    <property type="term" value="F:protein-lysine-acetyltransferase activity"/>
    <property type="evidence" value="ECO:0000318"/>
    <property type="project" value="GO_Central"/>
</dbReference>
<feature type="domain" description="N-acetyltransferase ESCO acetyl-transferase" evidence="12">
    <location>
        <begin position="752"/>
        <end position="820"/>
    </location>
</feature>
<dbReference type="GO" id="GO:0005634">
    <property type="term" value="C:nucleus"/>
    <property type="evidence" value="ECO:0000318"/>
    <property type="project" value="GO_Central"/>
</dbReference>
<keyword evidence="7" id="KW-0539">Nucleus</keyword>
<dbReference type="KEGG" id="spu:586898"/>
<feature type="compositionally biased region" description="Basic residues" evidence="10">
    <location>
        <begin position="466"/>
        <end position="477"/>
    </location>
</feature>
<evidence type="ECO:0000256" key="9">
    <source>
        <dbReference type="ARBA" id="ARBA00023315"/>
    </source>
</evidence>
<keyword evidence="5" id="KW-0863">Zinc-finger</keyword>
<keyword evidence="9" id="KW-0012">Acyltransferase</keyword>
<dbReference type="Pfam" id="PF13880">
    <property type="entry name" value="Acetyltransf_13"/>
    <property type="match status" value="1"/>
</dbReference>
<feature type="compositionally biased region" description="Polar residues" evidence="10">
    <location>
        <begin position="152"/>
        <end position="181"/>
    </location>
</feature>
<dbReference type="GO" id="GO:0007064">
    <property type="term" value="P:mitotic sister chromatid cohesion"/>
    <property type="evidence" value="ECO:0000318"/>
    <property type="project" value="GO_Central"/>
</dbReference>
<feature type="region of interest" description="Disordered" evidence="10">
    <location>
        <begin position="437"/>
        <end position="586"/>
    </location>
</feature>
<dbReference type="RefSeq" id="XP_030839138.1">
    <property type="nucleotide sequence ID" value="XM_030983278.1"/>
</dbReference>
<evidence type="ECO:0000256" key="4">
    <source>
        <dbReference type="ARBA" id="ARBA00022723"/>
    </source>
</evidence>
<dbReference type="EnsemblMetazoa" id="XM_030983278">
    <property type="protein sequence ID" value="XP_030839138"/>
    <property type="gene ID" value="LOC586898"/>
</dbReference>
<protein>
    <recommendedName>
        <fullName evidence="15">N-acetyltransferase ESCO2</fullName>
    </recommendedName>
</protein>
<dbReference type="Pfam" id="PF13878">
    <property type="entry name" value="zf-C2H2_3"/>
    <property type="match status" value="1"/>
</dbReference>
<dbReference type="InParanoid" id="A0A7M7NNI6"/>
<evidence type="ECO:0000313" key="13">
    <source>
        <dbReference type="EnsemblMetazoa" id="XP_030839138"/>
    </source>
</evidence>
<feature type="domain" description="N-acetyltransferase ESCO zinc-finger" evidence="11">
    <location>
        <begin position="599"/>
        <end position="638"/>
    </location>
</feature>
<feature type="compositionally biased region" description="Basic and acidic residues" evidence="10">
    <location>
        <begin position="129"/>
        <end position="150"/>
    </location>
</feature>
<feature type="compositionally biased region" description="Basic and acidic residues" evidence="10">
    <location>
        <begin position="388"/>
        <end position="397"/>
    </location>
</feature>
<evidence type="ECO:0000256" key="7">
    <source>
        <dbReference type="ARBA" id="ARBA00023242"/>
    </source>
</evidence>
<evidence type="ECO:0000256" key="6">
    <source>
        <dbReference type="ARBA" id="ARBA00022833"/>
    </source>
</evidence>
<dbReference type="Proteomes" id="UP000007110">
    <property type="component" value="Unassembled WGS sequence"/>
</dbReference>
<feature type="region of interest" description="Disordered" evidence="10">
    <location>
        <begin position="1"/>
        <end position="109"/>
    </location>
</feature>
<dbReference type="InterPro" id="IPR028009">
    <property type="entry name" value="ESCO_Acetyltransf_dom"/>
</dbReference>
<dbReference type="GeneID" id="586898"/>
<feature type="region of interest" description="Disordered" evidence="10">
    <location>
        <begin position="127"/>
        <end position="397"/>
    </location>
</feature>
<dbReference type="PANTHER" id="PTHR45884">
    <property type="entry name" value="N-ACETYLTRANSFERASE ECO"/>
    <property type="match status" value="1"/>
</dbReference>
<feature type="compositionally biased region" description="Polar residues" evidence="10">
    <location>
        <begin position="1"/>
        <end position="17"/>
    </location>
</feature>
<evidence type="ECO:0000256" key="2">
    <source>
        <dbReference type="ARBA" id="ARBA00005816"/>
    </source>
</evidence>
<feature type="compositionally biased region" description="Polar residues" evidence="10">
    <location>
        <begin position="340"/>
        <end position="351"/>
    </location>
</feature>
<feature type="compositionally biased region" description="Polar residues" evidence="10">
    <location>
        <begin position="204"/>
        <end position="213"/>
    </location>
</feature>
<evidence type="ECO:0000256" key="10">
    <source>
        <dbReference type="SAM" id="MobiDB-lite"/>
    </source>
</evidence>
<dbReference type="OMA" id="ANWNNTE"/>
<dbReference type="OrthoDB" id="428854at2759"/>
<evidence type="ECO:0000256" key="1">
    <source>
        <dbReference type="ARBA" id="ARBA00004123"/>
    </source>
</evidence>
<feature type="compositionally biased region" description="Basic residues" evidence="10">
    <location>
        <begin position="306"/>
        <end position="321"/>
    </location>
</feature>
<dbReference type="GO" id="GO:0008270">
    <property type="term" value="F:zinc ion binding"/>
    <property type="evidence" value="ECO:0007669"/>
    <property type="project" value="UniProtKB-KW"/>
</dbReference>
<organism evidence="13 14">
    <name type="scientific">Strongylocentrotus purpuratus</name>
    <name type="common">Purple sea urchin</name>
    <dbReference type="NCBI Taxonomy" id="7668"/>
    <lineage>
        <taxon>Eukaryota</taxon>
        <taxon>Metazoa</taxon>
        <taxon>Echinodermata</taxon>
        <taxon>Eleutherozoa</taxon>
        <taxon>Echinozoa</taxon>
        <taxon>Echinoidea</taxon>
        <taxon>Euechinoidea</taxon>
        <taxon>Echinacea</taxon>
        <taxon>Camarodonta</taxon>
        <taxon>Echinidea</taxon>
        <taxon>Strongylocentrotidae</taxon>
        <taxon>Strongylocentrotus</taxon>
    </lineage>
</organism>
<sequence length="823" mass="91825">MIGMAKSTQKNTRVSSSKTKDLSPSKVLAIVANWNNTESPAKSPAKGSRRKRPRDEQLSASIPRSRRQRKHFRRDYLSQSSEEDELPTFKAKSFYHGQQPTKYLSPFERKEERDRLIDAGVDPAVLNKSFEELQRERIGNPSLSEKERPAAKNSSLLQKKNIVANSKTISSTSNTPSTAEKTQALKPSGPKRQDSSKPAATAESKVQLSSGQMSGVKGEIKVTLSERSPGGNVHVEGKKMLAANKAPPKEAQVDRRSSPRKLVQVHPSPKVTKNLGVTRRTSPRKLASKGNAAKGIQMYMRNLKQGQKKGKKASNVKKTKNQTKVAPTLTKAEIPAKASASKSQRNQTPTTNKEKVDSSANNEKAARGLDFGKGMVNGHDVAPLVKNPDGRNEKSHTEDNLMDFLVFADDDFRDENRDTEDFVQNLLMEIDDDMEETENLLKRSPRKRKMKTDKECVVSSPSPGKTPKRQTPNRRRMSSTPISSKKSQPRLDGWLSKIDTLPTSTRSPRKKSALQRSEVKGQVADTLTPDSTNVSPPKVSPNKPTKLYSVFTPPRSPHLNTTPKSRKKQSNAGKLKSPNVQERSPLIKSLKSKTDNLEQTTLDLGQKRYGAVTCATCGTVYTAAHPEDETDHARFHKKYLSSIKFPGWKQEEVLESFHDGRIIVITHEAPHYAEKKVDEIRELVDRELGFMEASHTVSKDLCKTYLFITLDKKVGGCLIAEQITQGYRVIVDEQKAEGNDSQKAWCCETESEPALCGISRIWVPMATRRKQIASRMVDCLRKNFMFGTVLSPDDVAFSDPTPDGKSFATKYTGTPRFLVYKYH</sequence>
<evidence type="ECO:0008006" key="15">
    <source>
        <dbReference type="Google" id="ProtNLM"/>
    </source>
</evidence>
<keyword evidence="3" id="KW-0808">Transferase</keyword>
<accession>A0A7M7NNI6</accession>
<evidence type="ECO:0000259" key="12">
    <source>
        <dbReference type="Pfam" id="PF13880"/>
    </source>
</evidence>
<reference evidence="14" key="1">
    <citation type="submission" date="2015-02" db="EMBL/GenBank/DDBJ databases">
        <title>Genome sequencing for Strongylocentrotus purpuratus.</title>
        <authorList>
            <person name="Murali S."/>
            <person name="Liu Y."/>
            <person name="Vee V."/>
            <person name="English A."/>
            <person name="Wang M."/>
            <person name="Skinner E."/>
            <person name="Han Y."/>
            <person name="Muzny D.M."/>
            <person name="Worley K.C."/>
            <person name="Gibbs R.A."/>
        </authorList>
    </citation>
    <scope>NUCLEOTIDE SEQUENCE</scope>
</reference>
<evidence type="ECO:0000256" key="8">
    <source>
        <dbReference type="ARBA" id="ARBA00023306"/>
    </source>
</evidence>
<keyword evidence="6" id="KW-0862">Zinc</keyword>
<keyword evidence="8" id="KW-0131">Cell cycle</keyword>
<feature type="compositionally biased region" description="Basic residues" evidence="10">
    <location>
        <begin position="64"/>
        <end position="73"/>
    </location>
</feature>
<evidence type="ECO:0000256" key="3">
    <source>
        <dbReference type="ARBA" id="ARBA00022679"/>
    </source>
</evidence>
<comment type="similarity">
    <text evidence="2">Belongs to the acetyltransferase family. ECO subfamily.</text>
</comment>
<dbReference type="PANTHER" id="PTHR45884:SF2">
    <property type="entry name" value="N-ACETYLTRANSFERASE ECO"/>
    <property type="match status" value="1"/>
</dbReference>
<keyword evidence="4" id="KW-0479">Metal-binding</keyword>
<feature type="compositionally biased region" description="Basic and acidic residues" evidence="10">
    <location>
        <begin position="247"/>
        <end position="257"/>
    </location>
</feature>
<evidence type="ECO:0000313" key="14">
    <source>
        <dbReference type="Proteomes" id="UP000007110"/>
    </source>
</evidence>
<evidence type="ECO:0000256" key="5">
    <source>
        <dbReference type="ARBA" id="ARBA00022771"/>
    </source>
</evidence>
<dbReference type="AlphaFoldDB" id="A0A7M7NNI6"/>
<proteinExistence type="inferred from homology"/>
<comment type="subcellular location">
    <subcellularLocation>
        <location evidence="1">Nucleus</location>
    </subcellularLocation>
</comment>
<dbReference type="GO" id="GO:0000785">
    <property type="term" value="C:chromatin"/>
    <property type="evidence" value="ECO:0000318"/>
    <property type="project" value="GO_Central"/>
</dbReference>
<name>A0A7M7NNI6_STRPU</name>
<evidence type="ECO:0000259" key="11">
    <source>
        <dbReference type="Pfam" id="PF13878"/>
    </source>
</evidence>
<reference evidence="13" key="2">
    <citation type="submission" date="2021-01" db="UniProtKB">
        <authorList>
            <consortium name="EnsemblMetazoa"/>
        </authorList>
    </citation>
    <scope>IDENTIFICATION</scope>
</reference>
<keyword evidence="14" id="KW-1185">Reference proteome</keyword>